<dbReference type="Gene3D" id="3.40.50.11350">
    <property type="match status" value="1"/>
</dbReference>
<name>A0A8H6J451_9PEZI</name>
<organism evidence="2 3">
    <name type="scientific">Colletotrichum sojae</name>
    <dbReference type="NCBI Taxonomy" id="2175907"/>
    <lineage>
        <taxon>Eukaryota</taxon>
        <taxon>Fungi</taxon>
        <taxon>Dikarya</taxon>
        <taxon>Ascomycota</taxon>
        <taxon>Pezizomycotina</taxon>
        <taxon>Sordariomycetes</taxon>
        <taxon>Hypocreomycetidae</taxon>
        <taxon>Glomerellales</taxon>
        <taxon>Glomerellaceae</taxon>
        <taxon>Colletotrichum</taxon>
        <taxon>Colletotrichum orchidearum species complex</taxon>
    </lineage>
</organism>
<accession>A0A8H6J451</accession>
<sequence length="442" mass="49934">MLGSSSITQLAKVVGPFVLILWTIWYMGISRQQVHEVARKFRAQRDLFITDFIEHEIDGKFDGSAITDLCTSRKWTPGLVMSCDALHGGIGFVRNAYLHCIRFAIEAGAELVLPSIFPRAEENLQDMGSRTPVPLDYFFDADHLHHVFSTYCPQLKTYESMNELYNVPEVANPVEFNIGDTNQDWVNGTLLANPGNWSRQFHAFLDSRVPLKDREYPLRVHLKHTVWVWPTANDTASVASSFGRILRIREDARRLAASALFTLALRFKLNLDPRTNYHPESFVGIHLRTEEGISDGLPDYLTQAADYFHFLAGSNSSVAYLASGATQTNITSFAERAEDFNVTVVTKRDILDEKELVVLDEFSWDQRGLVDYEIMLRAGLVAGVGGSSFAWNLALRRAYAFGSGPMAVPRPRAETIAWKDKFTTLYGRHEERTDAMRASIWP</sequence>
<evidence type="ECO:0000256" key="1">
    <source>
        <dbReference type="SAM" id="Phobius"/>
    </source>
</evidence>
<dbReference type="EMBL" id="WIGN01000174">
    <property type="protein sequence ID" value="KAF6805781.1"/>
    <property type="molecule type" value="Genomic_DNA"/>
</dbReference>
<keyword evidence="1" id="KW-0472">Membrane</keyword>
<comment type="caution">
    <text evidence="2">The sequence shown here is derived from an EMBL/GenBank/DDBJ whole genome shotgun (WGS) entry which is preliminary data.</text>
</comment>
<dbReference type="AlphaFoldDB" id="A0A8H6J451"/>
<proteinExistence type="predicted"/>
<keyword evidence="1" id="KW-1133">Transmembrane helix</keyword>
<gene>
    <name evidence="2" type="ORF">CSOJ01_09279</name>
</gene>
<dbReference type="Proteomes" id="UP000652219">
    <property type="component" value="Unassembled WGS sequence"/>
</dbReference>
<reference evidence="2 3" key="1">
    <citation type="journal article" date="2020" name="Phytopathology">
        <title>Genome Sequence Resources of Colletotrichum truncatum, C. plurivorum, C. musicola, and C. sojae: Four Species Pathogenic to Soybean (Glycine max).</title>
        <authorList>
            <person name="Rogerio F."/>
            <person name="Boufleur T.R."/>
            <person name="Ciampi-Guillardi M."/>
            <person name="Sukno S.A."/>
            <person name="Thon M.R."/>
            <person name="Massola Junior N.S."/>
            <person name="Baroncelli R."/>
        </authorList>
    </citation>
    <scope>NUCLEOTIDE SEQUENCE [LARGE SCALE GENOMIC DNA]</scope>
    <source>
        <strain evidence="2 3">LFN0009</strain>
    </source>
</reference>
<protein>
    <submittedName>
        <fullName evidence="2">Alternative oxidase</fullName>
    </submittedName>
</protein>
<evidence type="ECO:0000313" key="3">
    <source>
        <dbReference type="Proteomes" id="UP000652219"/>
    </source>
</evidence>
<keyword evidence="1" id="KW-0812">Transmembrane</keyword>
<evidence type="ECO:0000313" key="2">
    <source>
        <dbReference type="EMBL" id="KAF6805781.1"/>
    </source>
</evidence>
<keyword evidence="3" id="KW-1185">Reference proteome</keyword>
<dbReference type="CDD" id="cd11296">
    <property type="entry name" value="O-FucT_like"/>
    <property type="match status" value="1"/>
</dbReference>
<feature type="transmembrane region" description="Helical" evidence="1">
    <location>
        <begin position="6"/>
        <end position="29"/>
    </location>
</feature>